<name>A0A8J3FB12_9ACTN</name>
<dbReference type="InterPro" id="IPR019587">
    <property type="entry name" value="Polyketide_cyclase/dehydratase"/>
</dbReference>
<dbReference type="SUPFAM" id="SSF55961">
    <property type="entry name" value="Bet v1-like"/>
    <property type="match status" value="1"/>
</dbReference>
<dbReference type="RefSeq" id="WP_229783753.1">
    <property type="nucleotide sequence ID" value="NZ_BMQB01000005.1"/>
</dbReference>
<proteinExistence type="predicted"/>
<evidence type="ECO:0000313" key="1">
    <source>
        <dbReference type="EMBL" id="GGJ94587.1"/>
    </source>
</evidence>
<dbReference type="CDD" id="cd07812">
    <property type="entry name" value="SRPBCC"/>
    <property type="match status" value="1"/>
</dbReference>
<reference evidence="1" key="2">
    <citation type="submission" date="2020-09" db="EMBL/GenBank/DDBJ databases">
        <authorList>
            <person name="Sun Q."/>
            <person name="Ohkuma M."/>
        </authorList>
    </citation>
    <scope>NUCLEOTIDE SEQUENCE</scope>
    <source>
        <strain evidence="1">JCM 3090</strain>
    </source>
</reference>
<accession>A0A8J3FB12</accession>
<keyword evidence="2" id="KW-1185">Reference proteome</keyword>
<dbReference type="InterPro" id="IPR023393">
    <property type="entry name" value="START-like_dom_sf"/>
</dbReference>
<dbReference type="Pfam" id="PF10604">
    <property type="entry name" value="Polyketide_cyc2"/>
    <property type="match status" value="1"/>
</dbReference>
<evidence type="ECO:0000313" key="2">
    <source>
        <dbReference type="Proteomes" id="UP000649739"/>
    </source>
</evidence>
<dbReference type="Gene3D" id="3.30.530.20">
    <property type="match status" value="1"/>
</dbReference>
<evidence type="ECO:0008006" key="3">
    <source>
        <dbReference type="Google" id="ProtNLM"/>
    </source>
</evidence>
<protein>
    <recommendedName>
        <fullName evidence="3">SRPBCC family protein</fullName>
    </recommendedName>
</protein>
<dbReference type="AlphaFoldDB" id="A0A8J3FB12"/>
<sequence>MTDLTDFAVADETPVAADIDRVWALVSDIALPTRFSPELRRVEWLDGAAGPVPGARFAGYNSHPRLGDWRTVCEIVACAPPREFGWAVLAYDGRYAGPGSDVPQRRVLWHFTLAPAAADGAPGGGTALGLGMRLTGAQSGLHAAVDRAPERTAEIVAWRRASLRDSIAATLAGIRDLAERG</sequence>
<organism evidence="1 2">
    <name type="scientific">Pilimelia anulata</name>
    <dbReference type="NCBI Taxonomy" id="53371"/>
    <lineage>
        <taxon>Bacteria</taxon>
        <taxon>Bacillati</taxon>
        <taxon>Actinomycetota</taxon>
        <taxon>Actinomycetes</taxon>
        <taxon>Micromonosporales</taxon>
        <taxon>Micromonosporaceae</taxon>
        <taxon>Pilimelia</taxon>
    </lineage>
</organism>
<dbReference type="Proteomes" id="UP000649739">
    <property type="component" value="Unassembled WGS sequence"/>
</dbReference>
<reference evidence="1" key="1">
    <citation type="journal article" date="2014" name="Int. J. Syst. Evol. Microbiol.">
        <title>Complete genome sequence of Corynebacterium casei LMG S-19264T (=DSM 44701T), isolated from a smear-ripened cheese.</title>
        <authorList>
            <consortium name="US DOE Joint Genome Institute (JGI-PGF)"/>
            <person name="Walter F."/>
            <person name="Albersmeier A."/>
            <person name="Kalinowski J."/>
            <person name="Ruckert C."/>
        </authorList>
    </citation>
    <scope>NUCLEOTIDE SEQUENCE</scope>
    <source>
        <strain evidence="1">JCM 3090</strain>
    </source>
</reference>
<gene>
    <name evidence="1" type="ORF">GCM10010123_25530</name>
</gene>
<comment type="caution">
    <text evidence="1">The sequence shown here is derived from an EMBL/GenBank/DDBJ whole genome shotgun (WGS) entry which is preliminary data.</text>
</comment>
<dbReference type="EMBL" id="BMQB01000005">
    <property type="protein sequence ID" value="GGJ94587.1"/>
    <property type="molecule type" value="Genomic_DNA"/>
</dbReference>